<evidence type="ECO:0000256" key="1">
    <source>
        <dbReference type="ARBA" id="ARBA00001946"/>
    </source>
</evidence>
<evidence type="ECO:0000256" key="15">
    <source>
        <dbReference type="ARBA" id="ARBA00047899"/>
    </source>
</evidence>
<dbReference type="InterPro" id="IPR001849">
    <property type="entry name" value="PH_domain"/>
</dbReference>
<keyword evidence="5" id="KW-0723">Serine/threonine-protein kinase</keyword>
<evidence type="ECO:0000256" key="2">
    <source>
        <dbReference type="ARBA" id="ARBA00004496"/>
    </source>
</evidence>
<dbReference type="SUPFAM" id="SSF50729">
    <property type="entry name" value="PH domain-like"/>
    <property type="match status" value="1"/>
</dbReference>
<evidence type="ECO:0000256" key="5">
    <source>
        <dbReference type="ARBA" id="ARBA00022527"/>
    </source>
</evidence>
<dbReference type="SUPFAM" id="SSF56112">
    <property type="entry name" value="Protein kinase-like (PK-like)"/>
    <property type="match status" value="1"/>
</dbReference>
<keyword evidence="10" id="KW-0863">Zinc-finger</keyword>
<dbReference type="EMBL" id="AAZO01006979">
    <property type="status" value="NOT_ANNOTATED_CDS"/>
    <property type="molecule type" value="Genomic_DNA"/>
</dbReference>
<dbReference type="EnsemblMetazoa" id="PHUM573900-RA">
    <property type="protein sequence ID" value="PHUM573900-PA"/>
    <property type="gene ID" value="PHUM573900"/>
</dbReference>
<dbReference type="InterPro" id="IPR000961">
    <property type="entry name" value="AGC-kinase_C"/>
</dbReference>
<gene>
    <name evidence="25" type="primary">8234937</name>
    <name evidence="24" type="ORF">Phum_PHUM573900</name>
</gene>
<keyword evidence="9 17" id="KW-0547">Nucleotide-binding</keyword>
<feature type="domain" description="Phorbol-ester/DAG-type" evidence="21">
    <location>
        <begin position="1322"/>
        <end position="1371"/>
    </location>
</feature>
<dbReference type="InterPro" id="IPR050839">
    <property type="entry name" value="Rho-assoc_Ser/Thr_Kinase"/>
</dbReference>
<protein>
    <recommendedName>
        <fullName evidence="3">non-specific serine/threonine protein kinase</fullName>
        <ecNumber evidence="3">2.7.11.1</ecNumber>
    </recommendedName>
</protein>
<dbReference type="SUPFAM" id="SSF57889">
    <property type="entry name" value="Cysteine-rich domain"/>
    <property type="match status" value="1"/>
</dbReference>
<evidence type="ECO:0000313" key="26">
    <source>
        <dbReference type="Proteomes" id="UP000009046"/>
    </source>
</evidence>
<feature type="coiled-coil region" evidence="18">
    <location>
        <begin position="660"/>
        <end position="1244"/>
    </location>
</feature>
<evidence type="ECO:0000259" key="19">
    <source>
        <dbReference type="PROSITE" id="PS50003"/>
    </source>
</evidence>
<name>E0W1B1_PEDHC</name>
<dbReference type="GeneID" id="8234937"/>
<evidence type="ECO:0000256" key="4">
    <source>
        <dbReference type="ARBA" id="ARBA00022490"/>
    </source>
</evidence>
<dbReference type="SMART" id="SM00233">
    <property type="entry name" value="PH"/>
    <property type="match status" value="1"/>
</dbReference>
<keyword evidence="13 17" id="KW-0067">ATP-binding</keyword>
<dbReference type="Gene3D" id="3.30.60.20">
    <property type="match status" value="1"/>
</dbReference>
<dbReference type="InParanoid" id="E0W1B1"/>
<dbReference type="PROSITE" id="PS00108">
    <property type="entry name" value="PROTEIN_KINASE_ST"/>
    <property type="match status" value="1"/>
</dbReference>
<dbReference type="HOGENOM" id="CLU_000288_140_2_1"/>
<dbReference type="PROSITE" id="PS51285">
    <property type="entry name" value="AGC_KINASE_CTER"/>
    <property type="match status" value="1"/>
</dbReference>
<dbReference type="InterPro" id="IPR001180">
    <property type="entry name" value="CNH_dom"/>
</dbReference>
<dbReference type="InterPro" id="IPR002219">
    <property type="entry name" value="PKC_DAG/PE"/>
</dbReference>
<dbReference type="OMA" id="EGETHQK"/>
<keyword evidence="7" id="KW-0808">Transferase</keyword>
<evidence type="ECO:0000259" key="21">
    <source>
        <dbReference type="PROSITE" id="PS50081"/>
    </source>
</evidence>
<dbReference type="PROSITE" id="PS50081">
    <property type="entry name" value="ZF_DAG_PE_2"/>
    <property type="match status" value="1"/>
</dbReference>
<comment type="subcellular location">
    <subcellularLocation>
        <location evidence="2">Cytoplasm</location>
    </subcellularLocation>
</comment>
<dbReference type="InterPro" id="IPR046349">
    <property type="entry name" value="C1-like_sf"/>
</dbReference>
<dbReference type="GO" id="GO:0005856">
    <property type="term" value="C:cytoskeleton"/>
    <property type="evidence" value="ECO:0007669"/>
    <property type="project" value="TreeGrafter"/>
</dbReference>
<dbReference type="GO" id="GO:0031032">
    <property type="term" value="P:actomyosin structure organization"/>
    <property type="evidence" value="ECO:0007669"/>
    <property type="project" value="TreeGrafter"/>
</dbReference>
<evidence type="ECO:0000313" key="25">
    <source>
        <dbReference type="EnsemblMetazoa" id="PHUM573900-PA"/>
    </source>
</evidence>
<dbReference type="PROSITE" id="PS50003">
    <property type="entry name" value="PH_DOMAIN"/>
    <property type="match status" value="1"/>
</dbReference>
<keyword evidence="26" id="KW-1185">Reference proteome</keyword>
<dbReference type="InterPro" id="IPR011993">
    <property type="entry name" value="PH-like_dom_sf"/>
</dbReference>
<reference evidence="24" key="2">
    <citation type="submission" date="2007-04" db="EMBL/GenBank/DDBJ databases">
        <title>The genome of the human body louse.</title>
        <authorList>
            <consortium name="The Human Body Louse Genome Consortium"/>
            <person name="Kirkness E."/>
            <person name="Walenz B."/>
            <person name="Hass B."/>
            <person name="Bruggner R."/>
            <person name="Strausberg R."/>
        </authorList>
    </citation>
    <scope>NUCLEOTIDE SEQUENCE</scope>
    <source>
        <strain evidence="24">USDA</strain>
    </source>
</reference>
<dbReference type="PROSITE" id="PS00107">
    <property type="entry name" value="PROTEIN_KINASE_ATP"/>
    <property type="match status" value="1"/>
</dbReference>
<evidence type="ECO:0000256" key="6">
    <source>
        <dbReference type="ARBA" id="ARBA00022553"/>
    </source>
</evidence>
<evidence type="ECO:0000256" key="10">
    <source>
        <dbReference type="ARBA" id="ARBA00022771"/>
    </source>
</evidence>
<feature type="domain" description="AGC-kinase C-terminal" evidence="23">
    <location>
        <begin position="354"/>
        <end position="424"/>
    </location>
</feature>
<dbReference type="PROSITE" id="PS50011">
    <property type="entry name" value="PROTEIN_KINASE_DOM"/>
    <property type="match status" value="1"/>
</dbReference>
<dbReference type="Gene3D" id="1.10.510.10">
    <property type="entry name" value="Transferase(Phosphotransferase) domain 1"/>
    <property type="match status" value="1"/>
</dbReference>
<evidence type="ECO:0000256" key="12">
    <source>
        <dbReference type="ARBA" id="ARBA00022833"/>
    </source>
</evidence>
<dbReference type="GO" id="GO:0008270">
    <property type="term" value="F:zinc ion binding"/>
    <property type="evidence" value="ECO:0007669"/>
    <property type="project" value="UniProtKB-KW"/>
</dbReference>
<dbReference type="InterPro" id="IPR000719">
    <property type="entry name" value="Prot_kinase_dom"/>
</dbReference>
<evidence type="ECO:0000256" key="11">
    <source>
        <dbReference type="ARBA" id="ARBA00022777"/>
    </source>
</evidence>
<dbReference type="GO" id="GO:0005737">
    <property type="term" value="C:cytoplasm"/>
    <property type="evidence" value="ECO:0007669"/>
    <property type="project" value="UniProtKB-SubCell"/>
</dbReference>
<evidence type="ECO:0000256" key="16">
    <source>
        <dbReference type="ARBA" id="ARBA00048679"/>
    </source>
</evidence>
<dbReference type="SMART" id="SM00133">
    <property type="entry name" value="S_TK_X"/>
    <property type="match status" value="1"/>
</dbReference>
<dbReference type="eggNOG" id="KOG0976">
    <property type="taxonomic scope" value="Eukaryota"/>
</dbReference>
<dbReference type="SMART" id="SM00109">
    <property type="entry name" value="C1"/>
    <property type="match status" value="1"/>
</dbReference>
<dbReference type="InterPro" id="IPR008271">
    <property type="entry name" value="Ser/Thr_kinase_AS"/>
</dbReference>
<dbReference type="Gene3D" id="1.10.287.1490">
    <property type="match status" value="1"/>
</dbReference>
<dbReference type="FunCoup" id="E0W1B1">
    <property type="interactions" value="72"/>
</dbReference>
<evidence type="ECO:0000256" key="18">
    <source>
        <dbReference type="SAM" id="Coils"/>
    </source>
</evidence>
<evidence type="ECO:0000259" key="22">
    <source>
        <dbReference type="PROSITE" id="PS50219"/>
    </source>
</evidence>
<dbReference type="GO" id="GO:0005524">
    <property type="term" value="F:ATP binding"/>
    <property type="evidence" value="ECO:0007669"/>
    <property type="project" value="UniProtKB-UniRule"/>
</dbReference>
<dbReference type="eggNOG" id="KOG0612">
    <property type="taxonomic scope" value="Eukaryota"/>
</dbReference>
<dbReference type="OrthoDB" id="5919042at2759"/>
<keyword evidence="12" id="KW-0862">Zinc</keyword>
<keyword evidence="6" id="KW-0597">Phosphoprotein</keyword>
<feature type="coiled-coil region" evidence="18">
    <location>
        <begin position="458"/>
        <end position="608"/>
    </location>
</feature>
<comment type="catalytic activity">
    <reaction evidence="16">
        <text>L-seryl-[protein] + ATP = O-phospho-L-seryl-[protein] + ADP + H(+)</text>
        <dbReference type="Rhea" id="RHEA:17989"/>
        <dbReference type="Rhea" id="RHEA-COMP:9863"/>
        <dbReference type="Rhea" id="RHEA-COMP:11604"/>
        <dbReference type="ChEBI" id="CHEBI:15378"/>
        <dbReference type="ChEBI" id="CHEBI:29999"/>
        <dbReference type="ChEBI" id="CHEBI:30616"/>
        <dbReference type="ChEBI" id="CHEBI:83421"/>
        <dbReference type="ChEBI" id="CHEBI:456216"/>
        <dbReference type="EC" id="2.7.11.1"/>
    </reaction>
</comment>
<feature type="domain" description="CNH" evidence="22">
    <location>
        <begin position="1545"/>
        <end position="1836"/>
    </location>
</feature>
<organism>
    <name type="scientific">Pediculus humanus subsp. corporis</name>
    <name type="common">Body louse</name>
    <dbReference type="NCBI Taxonomy" id="121224"/>
    <lineage>
        <taxon>Eukaryota</taxon>
        <taxon>Metazoa</taxon>
        <taxon>Ecdysozoa</taxon>
        <taxon>Arthropoda</taxon>
        <taxon>Hexapoda</taxon>
        <taxon>Insecta</taxon>
        <taxon>Pterygota</taxon>
        <taxon>Neoptera</taxon>
        <taxon>Paraneoptera</taxon>
        <taxon>Psocodea</taxon>
        <taxon>Troctomorpha</taxon>
        <taxon>Phthiraptera</taxon>
        <taxon>Anoplura</taxon>
        <taxon>Pediculidae</taxon>
        <taxon>Pediculus</taxon>
    </lineage>
</organism>
<evidence type="ECO:0000256" key="17">
    <source>
        <dbReference type="PROSITE-ProRule" id="PRU10141"/>
    </source>
</evidence>
<dbReference type="Pfam" id="PF00069">
    <property type="entry name" value="Pkinase"/>
    <property type="match status" value="1"/>
</dbReference>
<dbReference type="SMART" id="SM00220">
    <property type="entry name" value="S_TKc"/>
    <property type="match status" value="1"/>
</dbReference>
<dbReference type="FunFam" id="1.10.510.10:FF:000751">
    <property type="entry name" value="Non-specific serine/threonine protein kinase"/>
    <property type="match status" value="1"/>
</dbReference>
<evidence type="ECO:0000259" key="20">
    <source>
        <dbReference type="PROSITE" id="PS50011"/>
    </source>
</evidence>
<dbReference type="CDD" id="cd05601">
    <property type="entry name" value="STKc_CRIK"/>
    <property type="match status" value="1"/>
</dbReference>
<comment type="cofactor">
    <cofactor evidence="1">
        <name>Mg(2+)</name>
        <dbReference type="ChEBI" id="CHEBI:18420"/>
    </cofactor>
</comment>
<dbReference type="PROSITE" id="PS50219">
    <property type="entry name" value="CNH"/>
    <property type="match status" value="1"/>
</dbReference>
<dbReference type="InterPro" id="IPR037708">
    <property type="entry name" value="CRIK_dom"/>
</dbReference>
<dbReference type="KEGG" id="phu:Phum_PHUM573900"/>
<dbReference type="EMBL" id="DS235867">
    <property type="protein sequence ID" value="EEB19417.1"/>
    <property type="molecule type" value="Genomic_DNA"/>
</dbReference>
<keyword evidence="8" id="KW-0479">Metal-binding</keyword>
<dbReference type="GO" id="GO:0004674">
    <property type="term" value="F:protein serine/threonine kinase activity"/>
    <property type="evidence" value="ECO:0007669"/>
    <property type="project" value="UniProtKB-KW"/>
</dbReference>
<dbReference type="SMART" id="SM00036">
    <property type="entry name" value="CNH"/>
    <property type="match status" value="1"/>
</dbReference>
<dbReference type="EC" id="2.7.11.1" evidence="3"/>
<dbReference type="PANTHER" id="PTHR22988:SF71">
    <property type="entry name" value="CITRON RHO-INTERACTING KINASE"/>
    <property type="match status" value="1"/>
</dbReference>
<dbReference type="InterPro" id="IPR017441">
    <property type="entry name" value="Protein_kinase_ATP_BS"/>
</dbReference>
<evidence type="ECO:0000313" key="24">
    <source>
        <dbReference type="EMBL" id="EEB19417.1"/>
    </source>
</evidence>
<dbReference type="Pfam" id="PF00780">
    <property type="entry name" value="CNH"/>
    <property type="match status" value="1"/>
</dbReference>
<evidence type="ECO:0000256" key="3">
    <source>
        <dbReference type="ARBA" id="ARBA00012513"/>
    </source>
</evidence>
<comment type="catalytic activity">
    <reaction evidence="15">
        <text>L-threonyl-[protein] + ATP = O-phospho-L-threonyl-[protein] + ADP + H(+)</text>
        <dbReference type="Rhea" id="RHEA:46608"/>
        <dbReference type="Rhea" id="RHEA-COMP:11060"/>
        <dbReference type="Rhea" id="RHEA-COMP:11605"/>
        <dbReference type="ChEBI" id="CHEBI:15378"/>
        <dbReference type="ChEBI" id="CHEBI:30013"/>
        <dbReference type="ChEBI" id="CHEBI:30616"/>
        <dbReference type="ChEBI" id="CHEBI:61977"/>
        <dbReference type="ChEBI" id="CHEBI:456216"/>
        <dbReference type="EC" id="2.7.11.1"/>
    </reaction>
</comment>
<dbReference type="Gene3D" id="2.30.29.30">
    <property type="entry name" value="Pleckstrin-homology domain (PH domain)/Phosphotyrosine-binding domain (PTB)"/>
    <property type="match status" value="1"/>
</dbReference>
<dbReference type="VEuPathDB" id="VectorBase:PHUM573900"/>
<keyword evidence="11" id="KW-0418">Kinase</keyword>
<reference evidence="24" key="1">
    <citation type="submission" date="2007-04" db="EMBL/GenBank/DDBJ databases">
        <title>Annotation of Pediculus humanus corporis strain USDA.</title>
        <authorList>
            <person name="Kirkness E."/>
            <person name="Hannick L."/>
            <person name="Hass B."/>
            <person name="Bruggner R."/>
            <person name="Lawson D."/>
            <person name="Bidwell S."/>
            <person name="Joardar V."/>
            <person name="Caler E."/>
            <person name="Walenz B."/>
            <person name="Inman J."/>
            <person name="Schobel S."/>
            <person name="Galinsky K."/>
            <person name="Amedeo P."/>
            <person name="Strausberg R."/>
        </authorList>
    </citation>
    <scope>NUCLEOTIDE SEQUENCE</scope>
    <source>
        <strain evidence="24">USDA</strain>
    </source>
</reference>
<evidence type="ECO:0000256" key="8">
    <source>
        <dbReference type="ARBA" id="ARBA00022723"/>
    </source>
</evidence>
<evidence type="ECO:0000256" key="13">
    <source>
        <dbReference type="ARBA" id="ARBA00022840"/>
    </source>
</evidence>
<reference evidence="25" key="3">
    <citation type="submission" date="2020-05" db="UniProtKB">
        <authorList>
            <consortium name="EnsemblMetazoa"/>
        </authorList>
    </citation>
    <scope>IDENTIFICATION</scope>
    <source>
        <strain evidence="25">USDA</strain>
    </source>
</reference>
<dbReference type="FunFam" id="3.30.200.20:FF:000017">
    <property type="entry name" value="Non-specific serine/threonine protein kinase"/>
    <property type="match status" value="1"/>
</dbReference>
<evidence type="ECO:0000259" key="23">
    <source>
        <dbReference type="PROSITE" id="PS51285"/>
    </source>
</evidence>
<evidence type="ECO:0000256" key="14">
    <source>
        <dbReference type="ARBA" id="ARBA00023054"/>
    </source>
</evidence>
<dbReference type="Gene3D" id="3.30.200.20">
    <property type="entry name" value="Phosphorylase Kinase, domain 1"/>
    <property type="match status" value="1"/>
</dbReference>
<proteinExistence type="predicted"/>
<evidence type="ECO:0000256" key="7">
    <source>
        <dbReference type="ARBA" id="ARBA00022679"/>
    </source>
</evidence>
<dbReference type="STRING" id="121224.E0W1B1"/>
<evidence type="ECO:0000256" key="9">
    <source>
        <dbReference type="ARBA" id="ARBA00022741"/>
    </source>
</evidence>
<dbReference type="RefSeq" id="XP_002432155.1">
    <property type="nucleotide sequence ID" value="XM_002432110.1"/>
</dbReference>
<dbReference type="GO" id="GO:0000281">
    <property type="term" value="P:mitotic cytokinesis"/>
    <property type="evidence" value="ECO:0007669"/>
    <property type="project" value="InterPro"/>
</dbReference>
<feature type="domain" description="Protein kinase" evidence="20">
    <location>
        <begin position="85"/>
        <end position="353"/>
    </location>
</feature>
<dbReference type="Proteomes" id="UP000009046">
    <property type="component" value="Unassembled WGS sequence"/>
</dbReference>
<sequence>MNTSKEPISLRNGRLFNSVLTRSGPMQRTTRMRMSQDALLDAFILLYDECTKDTLRKDMYMTNFINKYRSLLTEVKTLRVNLNDFELKSIIGQGHFGEVRVVREKQTNDIYAMKIIKKFEMPGKICSVLFEEERDIMCTATSHWLTTLQYSFQDNENLYYIMEYHSGGDLLSLLDRHEGILTPEMAKFYLAETALAIRALHQMGYVHRDIKPDNILLDRCGHVKLADFGSAAKLNSGGLVTQMMPVGTPEYIAPEILLSLGHGYEDKIKKQYYGMECDYWSLGILAYELVVGRTPFSGSQIKATYFNIMNHKKKFKYPEDRSIPESLQDLISKLLEDSSIRLKHDGIVKHPFFHDTNWNNIRNEVPPFVPSSNSPDDVSNFIDIVRKKSAPKIEMKNCRMNFSGKQLPFIGFTFSHVPDICEKKLTDSEDINYKEKKGPNFESMFSKKENKNVVSKLIESQFGKNEELENMEKKFEEKKRLLEICEKDRNKLQRELAKCLAEKNNIQKILEMEREDRREMEANALKLISETKIKIEKNFGNQIKQLNAEIEEVNDKLTEAHTINNELINNLDRVKSDLHTANKEIERLKNLETEFKNKMAEAREFKRKSVVGIETRLEKMAQDNQLQSSILQQKLSDEVAIKTKLEQKLKEIECSWASQESKLKQEIADNEEKIKKLELKIKSQQSEIATFEIKLSEKSNIAILEEKLLLERNECIKLRDQIIELNNSTCSLSEHKSILAAHEETMKALEKELREASEEKIKLQRKLQKTKEVEDENRQKLSHLEVVVDRLEQGVIKLEAENAQLKKDVIAHAQPLTSEAETRYREKITLLEDQIAKLENQVQKLRESSVLDKESLRTTQAALWKTEKELSDAKIDIRIAKREAKTAEDTVTRLQEEIKNLTEKLSAAEEKSQKSVSAEREKLDKLILEKNHVKVELSQRDSEIKMLKNQLEELEELKKIEKQLKRDLIEATQKCKMLEKEIDKLQNEKEKEKINYESIDKKKSEMEKTIEELKQKISSLEVNNAVLKETGAMLDEQLEDYDKFTSSQAEKIEKLTEEKSSLEKNLEKIQNELRVCRQNLNEEKSFKIRAEQKVAFLESEIESKKDSITQLQKDIHNCNVTIENLKSQLNEYENKCLTYEMELKEGRQMYDALENECQWMKKEASTYLTNLYSLRESNYKLTQDLEEEHTMVERLQERITELQSVVTELEHFHKQREVKDEATKQQQNKLIAFLQEKLDDTKKKKSLTDVLFGTRNKENLIPFNSPPSNKNVANVLMKNKSPRNLLNSPSTKEALNQIVKSPTSQSYFQRQASLQRMHHNIPHRFKSQTKIKSGTCNVCNLQLSRNGQCSICTQCKFVTHTKCAMIAPKTCGLPQGLVKHYAKSVVKTNSDDVTFKMENANCQSLEKLEGWIKILNTTKTNWEKKYAKLEENKVLIFDEKPVDSTVVPLNSFNLCPDNGQVIVGESVDPKELPNTASANLPFIIKIACVPETTCWPEQINYLMILSSSDKTKWLSALNSAVINSKVDENRKYAGSVVYSFPKDSILNVNCVIQISEKLSLLGTEEGLFSFKLSTPNAQPVKIEGISKVFQMALAPQIGVDLMIVEKERRLVMCDHRALISNAEAAACSNPSISVRPIEKNLEKESCIMFAISPPNADKEVFVTVATHNKLFILKWCYKTSEFYKAKVLETLHPCNCVLYLKHSVIVGCDKFFKIDLNDFSATEFLDPSVKSLAFWKIGSFPMEIFRISKSEFLLCFNEFGVFVDEEGRKTQCDLKWSKVPCDFAYSKPYLFVIHLASVEVIRVPFLDSKSSDDSICTSSTATINDSAQINLSSPQYLGESKSPCSIFVKANSSTHVNLLLIEGNKLYKNDLGSCMSLNTKINILALVIASCFSSLAEHQVRDNKNDGDEFSFTSSIVHSLENVGTSTPRDSDEESCSTYTVSENDNLNNRKVVTFEQKSVL</sequence>
<dbReference type="PROSITE" id="PS00479">
    <property type="entry name" value="ZF_DAG_PE_1"/>
    <property type="match status" value="1"/>
</dbReference>
<dbReference type="CTD" id="8234937"/>
<feature type="binding site" evidence="17">
    <location>
        <position position="124"/>
    </location>
    <ligand>
        <name>ATP</name>
        <dbReference type="ChEBI" id="CHEBI:30616"/>
    </ligand>
</feature>
<dbReference type="InterPro" id="IPR011009">
    <property type="entry name" value="Kinase-like_dom_sf"/>
</dbReference>
<accession>E0W1B1</accession>
<dbReference type="PANTHER" id="PTHR22988">
    <property type="entry name" value="MYOTONIC DYSTROPHY S/T KINASE-RELATED"/>
    <property type="match status" value="1"/>
</dbReference>
<keyword evidence="14 18" id="KW-0175">Coiled coil</keyword>
<feature type="domain" description="PH" evidence="19">
    <location>
        <begin position="1405"/>
        <end position="1522"/>
    </location>
</feature>
<keyword evidence="4" id="KW-0963">Cytoplasm</keyword>